<evidence type="ECO:0000259" key="6">
    <source>
        <dbReference type="PROSITE" id="PS50913"/>
    </source>
</evidence>
<dbReference type="GO" id="GO:0006888">
    <property type="term" value="P:endoplasmic reticulum to Golgi vesicle-mediated transport"/>
    <property type="evidence" value="ECO:0007669"/>
    <property type="project" value="TreeGrafter"/>
</dbReference>
<protein>
    <recommendedName>
        <fullName evidence="6">GRIP domain-containing protein</fullName>
    </recommendedName>
</protein>
<dbReference type="GO" id="GO:0031267">
    <property type="term" value="F:small GTPase binding"/>
    <property type="evidence" value="ECO:0007669"/>
    <property type="project" value="TreeGrafter"/>
</dbReference>
<sequence>MANLIGAVRRLGSELAEIVAPLDEYDEDDAYSSAGGGEAGFIDGLAPGTPRMDAPTQEQQSDFATANMVQELEHKTAEVEALQGELRSLKELLRQEVEHRDDAVAAAAAASSPTASMSSSWADCETLTGLLSESDLAASNGDVVSCIKGIIAERTAVREEARAANVMVQGLRHTLRSTVGVSEATGDGGNALAHSTMDSAKTLDARGCPASNLLGDLADLQAELVEVLRPLETVRELSGAAPSSGFTGISQRGKSMPVVEDKLGASARHSEDGSALAPPHDQVGGAAYEQRIKDLQEQVLELTSQWSSAKEAAAAAAHESQQLRQIITQLRSNSTSRAKEVESSATERRKLLDSLAEAERENASLRASLERHALQRAQEFEAGEDYVRLQSTVRQLQSELEVQVEAHQQEASELGHAVADTQQKLALAQKASRDAETRARALEADLELTRQDHERSSLISANLQRVLEQFQSDKGAELAQLRELHEREVTGLQEALSSQVAQLRKAHTEELDQRSEETNRARMAMDHAQHQLALVEKDKERKIADMRRSLDQAIAQLQASDEDVVDRKLITNLIVAYHSRARSREVLELMSRILNFSVEDQRKVGLLGRGLGIGKLLGNVLTPLPTPELPRDQVENSSLLELWVAFLEAEAPSPHSTGGSEYAHPEESAPGTVPPLTATNRSSISTQLPAAESQRTQDIPGGSS</sequence>
<name>A0A7S2WTQ4_9STRA</name>
<comment type="subcellular location">
    <subcellularLocation>
        <location evidence="1">Golgi apparatus</location>
    </subcellularLocation>
</comment>
<feature type="coiled-coil region" evidence="4">
    <location>
        <begin position="418"/>
        <end position="452"/>
    </location>
</feature>
<dbReference type="PROSITE" id="PS50913">
    <property type="entry name" value="GRIP"/>
    <property type="match status" value="1"/>
</dbReference>
<feature type="coiled-coil region" evidence="4">
    <location>
        <begin position="285"/>
        <end position="312"/>
    </location>
</feature>
<dbReference type="PANTHER" id="PTHR18921">
    <property type="entry name" value="MYOSIN HEAVY CHAIN - RELATED"/>
    <property type="match status" value="1"/>
</dbReference>
<feature type="region of interest" description="Disordered" evidence="5">
    <location>
        <begin position="652"/>
        <end position="704"/>
    </location>
</feature>
<evidence type="ECO:0000313" key="7">
    <source>
        <dbReference type="EMBL" id="CAD9705624.1"/>
    </source>
</evidence>
<dbReference type="GO" id="GO:0007030">
    <property type="term" value="P:Golgi organization"/>
    <property type="evidence" value="ECO:0007669"/>
    <property type="project" value="TreeGrafter"/>
</dbReference>
<dbReference type="AlphaFoldDB" id="A0A7S2WTQ4"/>
<reference evidence="7" key="1">
    <citation type="submission" date="2021-01" db="EMBL/GenBank/DDBJ databases">
        <authorList>
            <person name="Corre E."/>
            <person name="Pelletier E."/>
            <person name="Niang G."/>
            <person name="Scheremetjew M."/>
            <person name="Finn R."/>
            <person name="Kale V."/>
            <person name="Holt S."/>
            <person name="Cochrane G."/>
            <person name="Meng A."/>
            <person name="Brown T."/>
            <person name="Cohen L."/>
        </authorList>
    </citation>
    <scope>NUCLEOTIDE SEQUENCE</scope>
    <source>
        <strain evidence="7">CCMP1243</strain>
    </source>
</reference>
<feature type="domain" description="GRIP" evidence="6">
    <location>
        <begin position="560"/>
        <end position="607"/>
    </location>
</feature>
<gene>
    <name evidence="7" type="ORF">RMAR1173_LOCUS17130</name>
</gene>
<keyword evidence="3 4" id="KW-0175">Coiled coil</keyword>
<evidence type="ECO:0000256" key="2">
    <source>
        <dbReference type="ARBA" id="ARBA00023034"/>
    </source>
</evidence>
<feature type="coiled-coil region" evidence="4">
    <location>
        <begin position="72"/>
        <end position="99"/>
    </location>
</feature>
<evidence type="ECO:0000256" key="1">
    <source>
        <dbReference type="ARBA" id="ARBA00004555"/>
    </source>
</evidence>
<feature type="coiled-coil region" evidence="4">
    <location>
        <begin position="341"/>
        <end position="375"/>
    </location>
</feature>
<evidence type="ECO:0000256" key="3">
    <source>
        <dbReference type="ARBA" id="ARBA00023054"/>
    </source>
</evidence>
<organism evidence="7">
    <name type="scientific">Rhizochromulina marina</name>
    <dbReference type="NCBI Taxonomy" id="1034831"/>
    <lineage>
        <taxon>Eukaryota</taxon>
        <taxon>Sar</taxon>
        <taxon>Stramenopiles</taxon>
        <taxon>Ochrophyta</taxon>
        <taxon>Dictyochophyceae</taxon>
        <taxon>Rhizochromulinales</taxon>
        <taxon>Rhizochromulina</taxon>
    </lineage>
</organism>
<feature type="coiled-coil region" evidence="4">
    <location>
        <begin position="536"/>
        <end position="563"/>
    </location>
</feature>
<feature type="compositionally biased region" description="Polar residues" evidence="5">
    <location>
        <begin position="677"/>
        <end position="697"/>
    </location>
</feature>
<accession>A0A7S2WTQ4</accession>
<dbReference type="EMBL" id="HBHJ01025949">
    <property type="protein sequence ID" value="CAD9705624.1"/>
    <property type="molecule type" value="Transcribed_RNA"/>
</dbReference>
<dbReference type="GO" id="GO:0005794">
    <property type="term" value="C:Golgi apparatus"/>
    <property type="evidence" value="ECO:0007669"/>
    <property type="project" value="UniProtKB-SubCell"/>
</dbReference>
<keyword evidence="2" id="KW-0333">Golgi apparatus</keyword>
<proteinExistence type="predicted"/>
<evidence type="ECO:0000256" key="5">
    <source>
        <dbReference type="SAM" id="MobiDB-lite"/>
    </source>
</evidence>
<evidence type="ECO:0000256" key="4">
    <source>
        <dbReference type="SAM" id="Coils"/>
    </source>
</evidence>
<dbReference type="PANTHER" id="PTHR18921:SF2">
    <property type="entry name" value="THYROID RECEPTOR-INTERACTING PROTEIN 11"/>
    <property type="match status" value="1"/>
</dbReference>
<dbReference type="InterPro" id="IPR000237">
    <property type="entry name" value="GRIP_dom"/>
</dbReference>